<name>A0A1X9SKV0_9BACT</name>
<dbReference type="GeneID" id="46920539"/>
<feature type="transmembrane region" description="Helical" evidence="1">
    <location>
        <begin position="45"/>
        <end position="66"/>
    </location>
</feature>
<accession>A0A1X9SKV0</accession>
<dbReference type="AlphaFoldDB" id="A0A1X9SKV0"/>
<reference evidence="3" key="2">
    <citation type="journal article" date="2017" name="Genome Biol. Evol.">
        <title>Comparative genomic analysis identifies a Campylobacter clade deficient in selenium metabolism.</title>
        <authorList>
            <person name="Miller W.G."/>
            <person name="Yee E."/>
            <person name="Lopes B.S."/>
            <person name="Chapman M.H."/>
            <person name="Huynh S."/>
            <person name="Bono J.L."/>
            <person name="Parker C.T."/>
            <person name="Strachan N.J.C."/>
            <person name="Forbes K.J."/>
        </authorList>
    </citation>
    <scope>NUCLEOTIDE SEQUENCE [LARGE SCALE GENOMIC DNA]</scope>
    <source>
        <strain evidence="3">NCTC 13004</strain>
    </source>
</reference>
<feature type="transmembrane region" description="Helical" evidence="1">
    <location>
        <begin position="20"/>
        <end position="39"/>
    </location>
</feature>
<proteinExistence type="predicted"/>
<sequence>MNEISKIKKPKITLETKREIAKIGMSSTLLATAGTALFMKNKTAKTIHIISGVALVGFCLYHASLYPKSK</sequence>
<evidence type="ECO:0008006" key="4">
    <source>
        <dbReference type="Google" id="ProtNLM"/>
    </source>
</evidence>
<reference evidence="3" key="1">
    <citation type="journal article" date="2017" name="Genome Biol. Evol.">
        <title>Comparative Genomic Analysis Identifies a Campylobacter Clade Deficient in Selenium Metabolism.</title>
        <authorList>
            <person name="Miller W.G."/>
            <person name="Yee E."/>
            <person name="Lopes B.S."/>
            <person name="Chapman M.H."/>
            <person name="Huynh S."/>
            <person name="Bono J.L."/>
            <person name="Parker C.T."/>
            <person name="Strachan N.J.C."/>
            <person name="Forbes K.J."/>
        </authorList>
    </citation>
    <scope>NUCLEOTIDE SEQUENCE [LARGE SCALE GENOMIC DNA]</scope>
    <source>
        <strain evidence="3">NCTC 13004</strain>
    </source>
</reference>
<dbReference type="EMBL" id="CP015578">
    <property type="protein sequence ID" value="ARQ96849.1"/>
    <property type="molecule type" value="Genomic_DNA"/>
</dbReference>
<dbReference type="KEGG" id="clx:CLAN_0065"/>
<evidence type="ECO:0000256" key="1">
    <source>
        <dbReference type="SAM" id="Phobius"/>
    </source>
</evidence>
<keyword evidence="1" id="KW-0812">Transmembrane</keyword>
<organism evidence="2 3">
    <name type="scientific">Campylobacter lanienae NCTC 13004</name>
    <dbReference type="NCBI Taxonomy" id="1031753"/>
    <lineage>
        <taxon>Bacteria</taxon>
        <taxon>Pseudomonadati</taxon>
        <taxon>Campylobacterota</taxon>
        <taxon>Epsilonproteobacteria</taxon>
        <taxon>Campylobacterales</taxon>
        <taxon>Campylobacteraceae</taxon>
        <taxon>Campylobacter</taxon>
    </lineage>
</organism>
<keyword evidence="1" id="KW-0472">Membrane</keyword>
<protein>
    <recommendedName>
        <fullName evidence="4">Helicase</fullName>
    </recommendedName>
</protein>
<gene>
    <name evidence="2" type="ORF">CLAN_0065</name>
</gene>
<evidence type="ECO:0000313" key="3">
    <source>
        <dbReference type="Proteomes" id="UP000202031"/>
    </source>
</evidence>
<dbReference type="RefSeq" id="WP_096019575.1">
    <property type="nucleotide sequence ID" value="NZ_CP015578.1"/>
</dbReference>
<keyword evidence="1" id="KW-1133">Transmembrane helix</keyword>
<evidence type="ECO:0000313" key="2">
    <source>
        <dbReference type="EMBL" id="ARQ96849.1"/>
    </source>
</evidence>
<dbReference type="Proteomes" id="UP000202031">
    <property type="component" value="Chromosome"/>
</dbReference>